<name>A0A0W0FIK0_MONRR</name>
<dbReference type="AlphaFoldDB" id="A0A0W0FIK0"/>
<dbReference type="InterPro" id="IPR011051">
    <property type="entry name" value="RmlC_Cupin_sf"/>
</dbReference>
<dbReference type="Pfam" id="PF05995">
    <property type="entry name" value="CDO_I"/>
    <property type="match status" value="1"/>
</dbReference>
<dbReference type="EC" id="1.13.11.20" evidence="2"/>
<reference evidence="4 5" key="1">
    <citation type="submission" date="2015-12" db="EMBL/GenBank/DDBJ databases">
        <title>Draft genome sequence of Moniliophthora roreri, the causal agent of frosty pod rot of cacao.</title>
        <authorList>
            <person name="Aime M.C."/>
            <person name="Diaz-Valderrama J.R."/>
            <person name="Kijpornyongpan T."/>
            <person name="Phillips-Mora W."/>
        </authorList>
    </citation>
    <scope>NUCLEOTIDE SEQUENCE [LARGE SCALE GENOMIC DNA]</scope>
    <source>
        <strain evidence="4 5">MCA 2952</strain>
    </source>
</reference>
<dbReference type="InterPro" id="IPR014710">
    <property type="entry name" value="RmlC-like_jellyroll"/>
</dbReference>
<proteinExistence type="inferred from homology"/>
<gene>
    <name evidence="4" type="ORF">WG66_11292</name>
</gene>
<evidence type="ECO:0000313" key="4">
    <source>
        <dbReference type="EMBL" id="KTB36131.1"/>
    </source>
</evidence>
<accession>A0A0W0FIK0</accession>
<sequence length="504" mass="57156">MYPSINAYVGFEHEIGSSTPTYELHETNGTPHPANGNWSASVPKGTTKYEPPTLTSFDDSIDNDPEKAARAFMITKKARKLPIGGQGVAAVEITPGQVLWIVLSTQADPQKVLEDSKDEYLAKDVCIVLQITEDCAKLTNGFDLHSAITEEIRAVRGTSSDHLVPGTKDIFWLSLSKDGKQAGELRYGRTYRSTTCTLLMTNVGNKEWVEKLQYVHVLSLQGSAKKPIISRILIDRYPVVYDLPPVIADNNELTLLDIDINSRTSIANLHPVCQRLYGNIAGPAIKVNDHDFPDFTDAIEWGIKEPTSMIYKKLLKKSGEFSDEDPNSVAPRKEVDKTTYLRVTLGMDEGRSPGIPYVMEIWPAGHQSPIHNHGDAYAVIKVLHGEIHSRYFKTLDGEKNVIPYRVEKFRAGNVTWMDPEHYQVHQLQNRHKYQVCVTIQCYGYSKDQDQHHEQFTYLKEKEGRPMKDTGDFTPDSDWAFHVFRRELKAEWEAWKAKHKQEELL</sequence>
<comment type="similarity">
    <text evidence="1">Belongs to the cysteine dioxygenase family.</text>
</comment>
<evidence type="ECO:0000256" key="1">
    <source>
        <dbReference type="ARBA" id="ARBA00006622"/>
    </source>
</evidence>
<comment type="caution">
    <text evidence="4">The sequence shown here is derived from an EMBL/GenBank/DDBJ whole genome shotgun (WGS) entry which is preliminary data.</text>
</comment>
<keyword evidence="3" id="KW-0408">Iron</keyword>
<dbReference type="Gene3D" id="2.60.120.10">
    <property type="entry name" value="Jelly Rolls"/>
    <property type="match status" value="1"/>
</dbReference>
<evidence type="ECO:0000256" key="2">
    <source>
        <dbReference type="ARBA" id="ARBA00013133"/>
    </source>
</evidence>
<feature type="binding site" evidence="3">
    <location>
        <position position="373"/>
    </location>
    <ligand>
        <name>Fe cation</name>
        <dbReference type="ChEBI" id="CHEBI:24875"/>
        <note>catalytic</note>
    </ligand>
</feature>
<dbReference type="Proteomes" id="UP000054988">
    <property type="component" value="Unassembled WGS sequence"/>
</dbReference>
<protein>
    <recommendedName>
        <fullName evidence="2">cysteine dioxygenase</fullName>
        <ecNumber evidence="2">1.13.11.20</ecNumber>
    </recommendedName>
</protein>
<dbReference type="SUPFAM" id="SSF51182">
    <property type="entry name" value="RmlC-like cupins"/>
    <property type="match status" value="1"/>
</dbReference>
<dbReference type="InterPro" id="IPR010300">
    <property type="entry name" value="CDO_1"/>
</dbReference>
<dbReference type="GO" id="GO:0017172">
    <property type="term" value="F:cysteine dioxygenase activity"/>
    <property type="evidence" value="ECO:0007669"/>
    <property type="project" value="UniProtKB-EC"/>
</dbReference>
<evidence type="ECO:0000313" key="5">
    <source>
        <dbReference type="Proteomes" id="UP000054988"/>
    </source>
</evidence>
<dbReference type="GO" id="GO:0005506">
    <property type="term" value="F:iron ion binding"/>
    <property type="evidence" value="ECO:0007669"/>
    <property type="project" value="InterPro"/>
</dbReference>
<feature type="binding site" evidence="3">
    <location>
        <position position="425"/>
    </location>
    <ligand>
        <name>Fe cation</name>
        <dbReference type="ChEBI" id="CHEBI:24875"/>
        <note>catalytic</note>
    </ligand>
</feature>
<dbReference type="eggNOG" id="ENOG502S2TV">
    <property type="taxonomic scope" value="Eukaryota"/>
</dbReference>
<keyword evidence="3" id="KW-0479">Metal-binding</keyword>
<feature type="binding site" evidence="3">
    <location>
        <position position="371"/>
    </location>
    <ligand>
        <name>Fe cation</name>
        <dbReference type="ChEBI" id="CHEBI:24875"/>
        <note>catalytic</note>
    </ligand>
</feature>
<dbReference type="EMBL" id="LATX01001922">
    <property type="protein sequence ID" value="KTB36131.1"/>
    <property type="molecule type" value="Genomic_DNA"/>
</dbReference>
<dbReference type="CDD" id="cd10548">
    <property type="entry name" value="cupin_CDO"/>
    <property type="match status" value="1"/>
</dbReference>
<organism evidence="4 5">
    <name type="scientific">Moniliophthora roreri</name>
    <name type="common">Frosty pod rot fungus</name>
    <name type="synonym">Monilia roreri</name>
    <dbReference type="NCBI Taxonomy" id="221103"/>
    <lineage>
        <taxon>Eukaryota</taxon>
        <taxon>Fungi</taxon>
        <taxon>Dikarya</taxon>
        <taxon>Basidiomycota</taxon>
        <taxon>Agaricomycotina</taxon>
        <taxon>Agaricomycetes</taxon>
        <taxon>Agaricomycetidae</taxon>
        <taxon>Agaricales</taxon>
        <taxon>Marasmiineae</taxon>
        <taxon>Marasmiaceae</taxon>
        <taxon>Moniliophthora</taxon>
    </lineage>
</organism>
<evidence type="ECO:0000256" key="3">
    <source>
        <dbReference type="PIRSR" id="PIRSR610300-51"/>
    </source>
</evidence>